<dbReference type="Proteomes" id="UP000094580">
    <property type="component" value="Unassembled WGS sequence"/>
</dbReference>
<evidence type="ECO:0000313" key="1">
    <source>
        <dbReference type="EMBL" id="ODG92318.1"/>
    </source>
</evidence>
<dbReference type="EMBL" id="MDKC01000009">
    <property type="protein sequence ID" value="ODG92318.1"/>
    <property type="molecule type" value="Genomic_DNA"/>
</dbReference>
<protein>
    <recommendedName>
        <fullName evidence="3">Lipoprotein</fullName>
    </recommendedName>
</protein>
<gene>
    <name evidence="1" type="ORF">BED47_20290</name>
</gene>
<dbReference type="PROSITE" id="PS51257">
    <property type="entry name" value="PROKAR_LIPOPROTEIN"/>
    <property type="match status" value="1"/>
</dbReference>
<name>A0ABX2ZRF3_9BACI</name>
<keyword evidence="2" id="KW-1185">Reference proteome</keyword>
<sequence>MEKLSTKKILITFILVFLTSSCNSTNKTFLLRGTFTCNELPFVSMVFDPENNYTFYYYYEDLKRNGKLDKGTFLKKSESKYIIKSSIFKDIEVTYKNSGFKIMINEKTYYFKQIDANPSIQTNYESRKFDYEKNSKFISLFKHLSFFNPN</sequence>
<proteinExistence type="predicted"/>
<evidence type="ECO:0000313" key="2">
    <source>
        <dbReference type="Proteomes" id="UP000094580"/>
    </source>
</evidence>
<reference evidence="1 2" key="1">
    <citation type="submission" date="2016-07" db="EMBL/GenBank/DDBJ databases">
        <authorList>
            <person name="Townsley L."/>
            <person name="Shank E.A."/>
        </authorList>
    </citation>
    <scope>NUCLEOTIDE SEQUENCE [LARGE SCALE GENOMIC DNA]</scope>
    <source>
        <strain evidence="1 2">CH01</strain>
    </source>
</reference>
<evidence type="ECO:0008006" key="3">
    <source>
        <dbReference type="Google" id="ProtNLM"/>
    </source>
</evidence>
<organism evidence="1 2">
    <name type="scientific">Gottfriedia luciferensis</name>
    <dbReference type="NCBI Taxonomy" id="178774"/>
    <lineage>
        <taxon>Bacteria</taxon>
        <taxon>Bacillati</taxon>
        <taxon>Bacillota</taxon>
        <taxon>Bacilli</taxon>
        <taxon>Bacillales</taxon>
        <taxon>Bacillaceae</taxon>
        <taxon>Gottfriedia</taxon>
    </lineage>
</organism>
<comment type="caution">
    <text evidence="1">The sequence shown here is derived from an EMBL/GenBank/DDBJ whole genome shotgun (WGS) entry which is preliminary data.</text>
</comment>
<accession>A0ABX2ZRF3</accession>